<evidence type="ECO:0000256" key="5">
    <source>
        <dbReference type="ARBA" id="ARBA00022729"/>
    </source>
</evidence>
<accession>A0A0R3SDE8</accession>
<comment type="caution">
    <text evidence="9">Lacks conserved residue(s) required for the propagation of feature annotation.</text>
</comment>
<feature type="transmembrane region" description="Helical" evidence="9">
    <location>
        <begin position="6"/>
        <end position="24"/>
    </location>
</feature>
<reference evidence="10 11" key="2">
    <citation type="submission" date="2018-11" db="EMBL/GenBank/DDBJ databases">
        <authorList>
            <consortium name="Pathogen Informatics"/>
        </authorList>
    </citation>
    <scope>NUCLEOTIDE SEQUENCE [LARGE SCALE GENOMIC DNA]</scope>
</reference>
<dbReference type="PANTHER" id="PTHR46815">
    <property type="entry name" value="PROTEIN KISH-B"/>
    <property type="match status" value="1"/>
</dbReference>
<keyword evidence="6 9" id="KW-1133">Transmembrane helix</keyword>
<sequence>MVSAYSLDGVITIGLLFICACAYMRRVTKLRNWMFSENKGFWGILYKSAVIGIRLHILVSLSCFLMACYLLFFR</sequence>
<dbReference type="InterPro" id="IPR042863">
    <property type="entry name" value="Kish-B"/>
</dbReference>
<evidence type="ECO:0000313" key="10">
    <source>
        <dbReference type="EMBL" id="VDL21198.1"/>
    </source>
</evidence>
<comment type="function">
    <text evidence="1 9">Involved in the early part of the secretory pathway.</text>
</comment>
<evidence type="ECO:0000256" key="8">
    <source>
        <dbReference type="ARBA" id="ARBA00023136"/>
    </source>
</evidence>
<dbReference type="Pfam" id="PF06842">
    <property type="entry name" value="DUF1242"/>
    <property type="match status" value="1"/>
</dbReference>
<protein>
    <recommendedName>
        <fullName evidence="9">Protein kish</fullName>
    </recommendedName>
</protein>
<dbReference type="InterPro" id="IPR009653">
    <property type="entry name" value="Ksh1"/>
</dbReference>
<evidence type="ECO:0000256" key="3">
    <source>
        <dbReference type="ARBA" id="ARBA00008961"/>
    </source>
</evidence>
<dbReference type="EMBL" id="UYSG01000705">
    <property type="protein sequence ID" value="VDL21198.1"/>
    <property type="molecule type" value="Genomic_DNA"/>
</dbReference>
<evidence type="ECO:0000256" key="2">
    <source>
        <dbReference type="ARBA" id="ARBA00004614"/>
    </source>
</evidence>
<evidence type="ECO:0000256" key="4">
    <source>
        <dbReference type="ARBA" id="ARBA00022692"/>
    </source>
</evidence>
<gene>
    <name evidence="10" type="ORF">HDID_LOCUS2703</name>
</gene>
<organism evidence="12">
    <name type="scientific">Hymenolepis diminuta</name>
    <name type="common">Rat tapeworm</name>
    <dbReference type="NCBI Taxonomy" id="6216"/>
    <lineage>
        <taxon>Eukaryota</taxon>
        <taxon>Metazoa</taxon>
        <taxon>Spiralia</taxon>
        <taxon>Lophotrochozoa</taxon>
        <taxon>Platyhelminthes</taxon>
        <taxon>Cestoda</taxon>
        <taxon>Eucestoda</taxon>
        <taxon>Cyclophyllidea</taxon>
        <taxon>Hymenolepididae</taxon>
        <taxon>Hymenolepis</taxon>
    </lineage>
</organism>
<evidence type="ECO:0000313" key="11">
    <source>
        <dbReference type="Proteomes" id="UP000274504"/>
    </source>
</evidence>
<evidence type="ECO:0000256" key="7">
    <source>
        <dbReference type="ARBA" id="ARBA00023034"/>
    </source>
</evidence>
<dbReference type="PANTHER" id="PTHR46815:SF1">
    <property type="entry name" value="PROTEIN KISH-B"/>
    <property type="match status" value="1"/>
</dbReference>
<keyword evidence="8 9" id="KW-0472">Membrane</keyword>
<comment type="similarity">
    <text evidence="3 9">Belongs to the KISH family.</text>
</comment>
<dbReference type="OrthoDB" id="10034655at2759"/>
<reference evidence="12" key="1">
    <citation type="submission" date="2017-02" db="UniProtKB">
        <authorList>
            <consortium name="WormBaseParasite"/>
        </authorList>
    </citation>
    <scope>IDENTIFICATION</scope>
</reference>
<evidence type="ECO:0000313" key="12">
    <source>
        <dbReference type="WBParaSite" id="HDID_0000270501-mRNA-1"/>
    </source>
</evidence>
<proteinExistence type="inferred from homology"/>
<dbReference type="WBParaSite" id="HDID_0000270501-mRNA-1">
    <property type="protein sequence ID" value="HDID_0000270501-mRNA-1"/>
    <property type="gene ID" value="HDID_0000270501"/>
</dbReference>
<evidence type="ECO:0000256" key="6">
    <source>
        <dbReference type="ARBA" id="ARBA00022989"/>
    </source>
</evidence>
<feature type="transmembrane region" description="Helical" evidence="9">
    <location>
        <begin position="44"/>
        <end position="72"/>
    </location>
</feature>
<name>A0A0R3SDE8_HYMDI</name>
<evidence type="ECO:0000256" key="9">
    <source>
        <dbReference type="RuleBase" id="RU910717"/>
    </source>
</evidence>
<evidence type="ECO:0000256" key="1">
    <source>
        <dbReference type="ARBA" id="ARBA00002154"/>
    </source>
</evidence>
<keyword evidence="7" id="KW-0333">Golgi apparatus</keyword>
<dbReference type="GO" id="GO:0000139">
    <property type="term" value="C:Golgi membrane"/>
    <property type="evidence" value="ECO:0007669"/>
    <property type="project" value="UniProtKB-SubCell"/>
</dbReference>
<dbReference type="Proteomes" id="UP000274504">
    <property type="component" value="Unassembled WGS sequence"/>
</dbReference>
<dbReference type="AlphaFoldDB" id="A0A0R3SDE8"/>
<comment type="subcellular location">
    <subcellularLocation>
        <location evidence="2">Golgi apparatus membrane</location>
        <topology evidence="2">Single-pass type I membrane protein</topology>
    </subcellularLocation>
</comment>
<keyword evidence="4 9" id="KW-0812">Transmembrane</keyword>
<dbReference type="STRING" id="6216.A0A0R3SDE8"/>
<keyword evidence="5" id="KW-0732">Signal</keyword>